<reference evidence="1" key="1">
    <citation type="submission" date="2020-08" db="EMBL/GenBank/DDBJ databases">
        <title>Genome sequencing and assembly of the red palm weevil Rhynchophorus ferrugineus.</title>
        <authorList>
            <person name="Dias G.B."/>
            <person name="Bergman C.M."/>
            <person name="Manee M."/>
        </authorList>
    </citation>
    <scope>NUCLEOTIDE SEQUENCE</scope>
    <source>
        <strain evidence="1">AA-2017</strain>
        <tissue evidence="1">Whole larva</tissue>
    </source>
</reference>
<dbReference type="AlphaFoldDB" id="A0A834I860"/>
<gene>
    <name evidence="1" type="ORF">GWI33_013982</name>
</gene>
<dbReference type="Proteomes" id="UP000625711">
    <property type="component" value="Unassembled WGS sequence"/>
</dbReference>
<proteinExistence type="predicted"/>
<protein>
    <submittedName>
        <fullName evidence="1">Uncharacterized protein</fullName>
    </submittedName>
</protein>
<comment type="caution">
    <text evidence="1">The sequence shown here is derived from an EMBL/GenBank/DDBJ whole genome shotgun (WGS) entry which is preliminary data.</text>
</comment>
<evidence type="ECO:0000313" key="1">
    <source>
        <dbReference type="EMBL" id="KAF7273308.1"/>
    </source>
</evidence>
<evidence type="ECO:0000313" key="2">
    <source>
        <dbReference type="Proteomes" id="UP000625711"/>
    </source>
</evidence>
<accession>A0A834I860</accession>
<name>A0A834I860_RHYFE</name>
<dbReference type="EMBL" id="JAACXV010013495">
    <property type="protein sequence ID" value="KAF7273308.1"/>
    <property type="molecule type" value="Genomic_DNA"/>
</dbReference>
<sequence length="143" mass="16421">MVKIINPNPIDEDHLTVPQQLFSFIKFLTGVLVETPDGATVQQSPVSHRRPNSLGAADVGTLFRWQIFRPLERNKRHSKRNDRGRFGLISEEIIISDTPLNRKNMIGTAADQLTDKYVRPSPFLKHKTIKMTYDYCVDETRDV</sequence>
<keyword evidence="2" id="KW-1185">Reference proteome</keyword>
<organism evidence="1 2">
    <name type="scientific">Rhynchophorus ferrugineus</name>
    <name type="common">Red palm weevil</name>
    <name type="synonym">Curculio ferrugineus</name>
    <dbReference type="NCBI Taxonomy" id="354439"/>
    <lineage>
        <taxon>Eukaryota</taxon>
        <taxon>Metazoa</taxon>
        <taxon>Ecdysozoa</taxon>
        <taxon>Arthropoda</taxon>
        <taxon>Hexapoda</taxon>
        <taxon>Insecta</taxon>
        <taxon>Pterygota</taxon>
        <taxon>Neoptera</taxon>
        <taxon>Endopterygota</taxon>
        <taxon>Coleoptera</taxon>
        <taxon>Polyphaga</taxon>
        <taxon>Cucujiformia</taxon>
        <taxon>Curculionidae</taxon>
        <taxon>Dryophthorinae</taxon>
        <taxon>Rhynchophorus</taxon>
    </lineage>
</organism>